<dbReference type="FunCoup" id="H3DIF1">
    <property type="interactions" value="1198"/>
</dbReference>
<proteinExistence type="inferred from homology"/>
<dbReference type="GO" id="GO:0006357">
    <property type="term" value="P:regulation of transcription by RNA polymerase II"/>
    <property type="evidence" value="ECO:0007669"/>
    <property type="project" value="TreeGrafter"/>
</dbReference>
<evidence type="ECO:0000313" key="6">
    <source>
        <dbReference type="Proteomes" id="UP000007303"/>
    </source>
</evidence>
<dbReference type="GO" id="GO:0005730">
    <property type="term" value="C:nucleolus"/>
    <property type="evidence" value="ECO:0007669"/>
    <property type="project" value="TreeGrafter"/>
</dbReference>
<dbReference type="PANTHER" id="PTHR15565:SF0">
    <property type="entry name" value="PROTEIN AATF"/>
    <property type="match status" value="1"/>
</dbReference>
<feature type="compositionally biased region" description="Acidic residues" evidence="2">
    <location>
        <begin position="88"/>
        <end position="135"/>
    </location>
</feature>
<name>H3DIF1_TETNG</name>
<dbReference type="GeneTree" id="ENSGT00390000000288"/>
<comment type="similarity">
    <text evidence="1">Belongs to the AATF family.</text>
</comment>
<reference evidence="5" key="2">
    <citation type="submission" date="2025-08" db="UniProtKB">
        <authorList>
            <consortium name="Ensembl"/>
        </authorList>
    </citation>
    <scope>IDENTIFICATION</scope>
</reference>
<accession>H3DIF1</accession>
<dbReference type="InParanoid" id="H3DIF1"/>
<evidence type="ECO:0000256" key="1">
    <source>
        <dbReference type="ARBA" id="ARBA00008966"/>
    </source>
</evidence>
<dbReference type="PANTHER" id="PTHR15565">
    <property type="entry name" value="AATF PROTEIN APOPTOSIS ANTAGONIZING TRANSCRIPTION FACTOR"/>
    <property type="match status" value="1"/>
</dbReference>
<evidence type="ECO:0000259" key="3">
    <source>
        <dbReference type="Pfam" id="PF08164"/>
    </source>
</evidence>
<evidence type="ECO:0000259" key="4">
    <source>
        <dbReference type="Pfam" id="PF13339"/>
    </source>
</evidence>
<reference evidence="5" key="3">
    <citation type="submission" date="2025-09" db="UniProtKB">
        <authorList>
            <consortium name="Ensembl"/>
        </authorList>
    </citation>
    <scope>IDENTIFICATION</scope>
</reference>
<feature type="domain" description="Apoptosis-antagonizing transcription factor C-terminal" evidence="3">
    <location>
        <begin position="435"/>
        <end position="519"/>
    </location>
</feature>
<feature type="region of interest" description="Disordered" evidence="2">
    <location>
        <begin position="298"/>
        <end position="317"/>
    </location>
</feature>
<feature type="region of interest" description="Disordered" evidence="2">
    <location>
        <begin position="160"/>
        <end position="216"/>
    </location>
</feature>
<organism evidence="5 6">
    <name type="scientific">Tetraodon nigroviridis</name>
    <name type="common">Spotted green pufferfish</name>
    <name type="synonym">Chelonodon nigroviridis</name>
    <dbReference type="NCBI Taxonomy" id="99883"/>
    <lineage>
        <taxon>Eukaryota</taxon>
        <taxon>Metazoa</taxon>
        <taxon>Chordata</taxon>
        <taxon>Craniata</taxon>
        <taxon>Vertebrata</taxon>
        <taxon>Euteleostomi</taxon>
        <taxon>Actinopterygii</taxon>
        <taxon>Neopterygii</taxon>
        <taxon>Teleostei</taxon>
        <taxon>Neoteleostei</taxon>
        <taxon>Acanthomorphata</taxon>
        <taxon>Eupercaria</taxon>
        <taxon>Tetraodontiformes</taxon>
        <taxon>Tetradontoidea</taxon>
        <taxon>Tetraodontidae</taxon>
        <taxon>Tetraodon</taxon>
    </lineage>
</organism>
<dbReference type="STRING" id="99883.ENSTNIP00000020295"/>
<dbReference type="Pfam" id="PF08164">
    <property type="entry name" value="TRAUB"/>
    <property type="match status" value="1"/>
</dbReference>
<sequence>SPFQPPPMASAFSQQLEELLNPLPKFEDPEDEDDEATKAKVTERLHEDDDEADSVAAPSALRRRASAPLETDGRYAGKKVSRKQLLMDVEESADSDDDLDEDAEGREAEEELSDEGGFGEEDAESDEDDSEEDEGMTVGDAPLNAADLIFPQKVDFHKLTDGMDDLGVNTTGEETVDGEEDGASGGSEAENQVEEEGAVHTFSQDRADEEVEKGKAVKSQLALWDRVLEGRIKIQKALATANQLPQPPTFPEFRRRGGEGFASGLKDAHKALKALQRSLLELHDQLLLQKDDTRSVALGKEGSEGGEDPGPEAAPPKRKLEMAAYPALMAKRFAAFQPFQSATLQKWHDRTRLSAGRSGRGFGAFDRNVVTQVEQVLADRERLVRRTQTPRSEYTVLGKKEAPALAEGEEAQRQLQANAHLKAADEDVFDDDDFYHQLLRELIQHKTSAADANQQVALGRQWLAIQKLRSKIRRKVDTKASKGRKVQFQTHSKLVSFMVPVDRSSLSERGRSELFRGLFGQTPAPLW</sequence>
<dbReference type="InterPro" id="IPR039223">
    <property type="entry name" value="AATF/Bfr2"/>
</dbReference>
<dbReference type="HOGENOM" id="CLU_018299_1_2_1"/>
<dbReference type="InterPro" id="IPR012617">
    <property type="entry name" value="AATF_C"/>
</dbReference>
<protein>
    <submittedName>
        <fullName evidence="5">Apoptosis antagonizing transcription factor</fullName>
    </submittedName>
</protein>
<dbReference type="OMA" id="INFMAPN"/>
<evidence type="ECO:0000256" key="2">
    <source>
        <dbReference type="SAM" id="MobiDB-lite"/>
    </source>
</evidence>
<reference evidence="6" key="1">
    <citation type="journal article" date="2004" name="Nature">
        <title>Genome duplication in the teleost fish Tetraodon nigroviridis reveals the early vertebrate proto-karyotype.</title>
        <authorList>
            <person name="Jaillon O."/>
            <person name="Aury J.-M."/>
            <person name="Brunet F."/>
            <person name="Petit J.-L."/>
            <person name="Stange-Thomann N."/>
            <person name="Mauceli E."/>
            <person name="Bouneau L."/>
            <person name="Fischer C."/>
            <person name="Ozouf-Costaz C."/>
            <person name="Bernot A."/>
            <person name="Nicaud S."/>
            <person name="Jaffe D."/>
            <person name="Fisher S."/>
            <person name="Lutfalla G."/>
            <person name="Dossat C."/>
            <person name="Segurens B."/>
            <person name="Dasilva C."/>
            <person name="Salanoubat M."/>
            <person name="Levy M."/>
            <person name="Boudet N."/>
            <person name="Castellano S."/>
            <person name="Anthouard V."/>
            <person name="Jubin C."/>
            <person name="Castelli V."/>
            <person name="Katinka M."/>
            <person name="Vacherie B."/>
            <person name="Biemont C."/>
            <person name="Skalli Z."/>
            <person name="Cattolico L."/>
            <person name="Poulain J."/>
            <person name="De Berardinis V."/>
            <person name="Cruaud C."/>
            <person name="Duprat S."/>
            <person name="Brottier P."/>
            <person name="Coutanceau J.-P."/>
            <person name="Gouzy J."/>
            <person name="Parra G."/>
            <person name="Lardier G."/>
            <person name="Chapple C."/>
            <person name="McKernan K.J."/>
            <person name="McEwan P."/>
            <person name="Bosak S."/>
            <person name="Kellis M."/>
            <person name="Volff J.-N."/>
            <person name="Guigo R."/>
            <person name="Zody M.C."/>
            <person name="Mesirov J."/>
            <person name="Lindblad-Toh K."/>
            <person name="Birren B."/>
            <person name="Nusbaum C."/>
            <person name="Kahn D."/>
            <person name="Robinson-Rechavi M."/>
            <person name="Laudet V."/>
            <person name="Schachter V."/>
            <person name="Quetier F."/>
            <person name="Saurin W."/>
            <person name="Scarpelli C."/>
            <person name="Wincker P."/>
            <person name="Lander E.S."/>
            <person name="Weissenbach J."/>
            <person name="Roest Crollius H."/>
        </authorList>
    </citation>
    <scope>NUCLEOTIDE SEQUENCE [LARGE SCALE GENOMIC DNA]</scope>
</reference>
<feature type="compositionally biased region" description="Basic and acidic residues" evidence="2">
    <location>
        <begin position="36"/>
        <end position="47"/>
    </location>
</feature>
<dbReference type="AlphaFoldDB" id="H3DIF1"/>
<feature type="region of interest" description="Disordered" evidence="2">
    <location>
        <begin position="22"/>
        <end position="144"/>
    </location>
</feature>
<dbReference type="Proteomes" id="UP000007303">
    <property type="component" value="Unassembled WGS sequence"/>
</dbReference>
<dbReference type="Pfam" id="PF13339">
    <property type="entry name" value="AATF-Che1"/>
    <property type="match status" value="1"/>
</dbReference>
<dbReference type="InterPro" id="IPR025160">
    <property type="entry name" value="AATF"/>
</dbReference>
<feature type="domain" description="AATF leucine zipper-containing" evidence="4">
    <location>
        <begin position="210"/>
        <end position="350"/>
    </location>
</feature>
<keyword evidence="6" id="KW-1185">Reference proteome</keyword>
<dbReference type="Ensembl" id="ENSTNIT00000020526.1">
    <property type="protein sequence ID" value="ENSTNIP00000020295.1"/>
    <property type="gene ID" value="ENSTNIG00000017159.1"/>
</dbReference>
<evidence type="ECO:0000313" key="5">
    <source>
        <dbReference type="Ensembl" id="ENSTNIP00000020295.1"/>
    </source>
</evidence>